<keyword evidence="10" id="KW-1185">Reference proteome</keyword>
<dbReference type="InterPro" id="IPR008962">
    <property type="entry name" value="PapD-like_sf"/>
</dbReference>
<evidence type="ECO:0000313" key="9">
    <source>
        <dbReference type="EMBL" id="ABU79253.1"/>
    </source>
</evidence>
<dbReference type="PANTHER" id="PTHR30251:SF2">
    <property type="entry name" value="FIMBRIAL CHAPERONE YADV-RELATED"/>
    <property type="match status" value="1"/>
</dbReference>
<dbReference type="InterPro" id="IPR036316">
    <property type="entry name" value="Pili_assmbl_chap_C_dom_sf"/>
</dbReference>
<reference evidence="9 10" key="1">
    <citation type="journal article" date="2010" name="PLoS ONE">
        <title>Genome sequence of Cronobacter sakazakii BAA-894 and comparative genomic hybridization analysis with other Cronobacter species.</title>
        <authorList>
            <person name="Kucerova E."/>
            <person name="Clifton S.W."/>
            <person name="Xia X.Q."/>
            <person name="Long F."/>
            <person name="Porwollik S."/>
            <person name="Fulton L."/>
            <person name="Fronick C."/>
            <person name="Minx P."/>
            <person name="Kyung K."/>
            <person name="Warren W."/>
            <person name="Fulton R."/>
            <person name="Feng D."/>
            <person name="Wollam A."/>
            <person name="Shah N."/>
            <person name="Bhonagiri V."/>
            <person name="Nash W.E."/>
            <person name="Hallsworth-Pepin K."/>
            <person name="Wilson R.K."/>
            <person name="McClelland M."/>
            <person name="Forsythe S.J."/>
        </authorList>
    </citation>
    <scope>NUCLEOTIDE SEQUENCE [LARGE SCALE GENOMIC DNA]</scope>
    <source>
        <strain evidence="9 10">ATCC BAA-894</strain>
    </source>
</reference>
<organism evidence="9 10">
    <name type="scientific">Cronobacter sakazakii (strain ATCC BAA-894)</name>
    <name type="common">Enterobacter sakazakii</name>
    <dbReference type="NCBI Taxonomy" id="290339"/>
    <lineage>
        <taxon>Bacteria</taxon>
        <taxon>Pseudomonadati</taxon>
        <taxon>Pseudomonadota</taxon>
        <taxon>Gammaproteobacteria</taxon>
        <taxon>Enterobacterales</taxon>
        <taxon>Enterobacteriaceae</taxon>
        <taxon>Cronobacter</taxon>
    </lineage>
</organism>
<gene>
    <name evidence="9" type="ordered locus">ESA_04072</name>
</gene>
<dbReference type="SUPFAM" id="SSF49354">
    <property type="entry name" value="PapD-like"/>
    <property type="match status" value="1"/>
</dbReference>
<evidence type="ECO:0000256" key="3">
    <source>
        <dbReference type="ARBA" id="ARBA00022729"/>
    </source>
</evidence>
<dbReference type="GO" id="GO:0071555">
    <property type="term" value="P:cell wall organization"/>
    <property type="evidence" value="ECO:0007669"/>
    <property type="project" value="InterPro"/>
</dbReference>
<evidence type="ECO:0000256" key="4">
    <source>
        <dbReference type="ARBA" id="ARBA00022764"/>
    </source>
</evidence>
<dbReference type="HOGENOM" id="CLU_070768_2_1_6"/>
<dbReference type="Proteomes" id="UP000000260">
    <property type="component" value="Chromosome"/>
</dbReference>
<dbReference type="InterPro" id="IPR016148">
    <property type="entry name" value="Pili_assmbl_chaperone_C"/>
</dbReference>
<dbReference type="GO" id="GO:0030288">
    <property type="term" value="C:outer membrane-bounded periplasmic space"/>
    <property type="evidence" value="ECO:0007669"/>
    <property type="project" value="InterPro"/>
</dbReference>
<feature type="domain" description="Pili assembly chaperone N-terminal" evidence="7">
    <location>
        <begin position="41"/>
        <end position="160"/>
    </location>
</feature>
<sequence length="253" mass="28277">MFIHHRVCIHYKYFRFYKMRKLILTTILAASCWSGMGHAALTLSADRLVYSEKDGDASITIHSNEDRAYLVQSWLDAGDSTVKKDLPFVVTPPLFRLAPKSDNVIRIVYLGNGLPADRESLFWLDVKGVPGLTDEESKVPNRMVLAINNRIKFFYRPAGLQGDPGDGVKNAHWSHSGNKLSVKNSSPYYLVLSKIIADKESIKVSVVDNNTVIPPFGEKSYTLKHTPASGSSVEWDGINDFGVTSQTYSQHLE</sequence>
<dbReference type="InterPro" id="IPR016147">
    <property type="entry name" value="Pili_assmbl_chaperone_N"/>
</dbReference>
<dbReference type="EMBL" id="CP000783">
    <property type="protein sequence ID" value="ABU79253.1"/>
    <property type="molecule type" value="Genomic_DNA"/>
</dbReference>
<name>A7MQC6_CROS8</name>
<feature type="signal peptide" evidence="6">
    <location>
        <begin position="1"/>
        <end position="39"/>
    </location>
</feature>
<evidence type="ECO:0008006" key="11">
    <source>
        <dbReference type="Google" id="ProtNLM"/>
    </source>
</evidence>
<dbReference type="Pfam" id="PF02753">
    <property type="entry name" value="PapD_C"/>
    <property type="match status" value="1"/>
</dbReference>
<keyword evidence="5" id="KW-0143">Chaperone</keyword>
<dbReference type="PROSITE" id="PS51257">
    <property type="entry name" value="PROKAR_LIPOPROTEIN"/>
    <property type="match status" value="1"/>
</dbReference>
<comment type="subcellular location">
    <subcellularLocation>
        <location evidence="1">Periplasm</location>
    </subcellularLocation>
</comment>
<dbReference type="SUPFAM" id="SSF49584">
    <property type="entry name" value="Periplasmic chaperone C-domain"/>
    <property type="match status" value="1"/>
</dbReference>
<evidence type="ECO:0000256" key="1">
    <source>
        <dbReference type="ARBA" id="ARBA00004418"/>
    </source>
</evidence>
<accession>A7MQC6</accession>
<dbReference type="InterPro" id="IPR013783">
    <property type="entry name" value="Ig-like_fold"/>
</dbReference>
<dbReference type="Pfam" id="PF00345">
    <property type="entry name" value="PapD_N"/>
    <property type="match status" value="1"/>
</dbReference>
<comment type="similarity">
    <text evidence="2">Belongs to the periplasmic pilus chaperone family.</text>
</comment>
<feature type="domain" description="Pili assembly chaperone C-terminal" evidence="8">
    <location>
        <begin position="182"/>
        <end position="244"/>
    </location>
</feature>
<keyword evidence="4" id="KW-0574">Periplasm</keyword>
<keyword evidence="3 6" id="KW-0732">Signal</keyword>
<evidence type="ECO:0000259" key="8">
    <source>
        <dbReference type="Pfam" id="PF02753"/>
    </source>
</evidence>
<proteinExistence type="inferred from homology"/>
<dbReference type="PANTHER" id="PTHR30251">
    <property type="entry name" value="PILUS ASSEMBLY CHAPERONE"/>
    <property type="match status" value="1"/>
</dbReference>
<feature type="chain" id="PRO_5002712571" description="Molecular chaperone" evidence="6">
    <location>
        <begin position="40"/>
        <end position="253"/>
    </location>
</feature>
<evidence type="ECO:0000259" key="7">
    <source>
        <dbReference type="Pfam" id="PF00345"/>
    </source>
</evidence>
<dbReference type="InterPro" id="IPR050643">
    <property type="entry name" value="Periplasmic_pilus_chap"/>
</dbReference>
<dbReference type="Gene3D" id="2.60.40.10">
    <property type="entry name" value="Immunoglobulins"/>
    <property type="match status" value="2"/>
</dbReference>
<dbReference type="KEGG" id="esa:ESA_04072"/>
<evidence type="ECO:0000256" key="5">
    <source>
        <dbReference type="ARBA" id="ARBA00023186"/>
    </source>
</evidence>
<evidence type="ECO:0000313" key="10">
    <source>
        <dbReference type="Proteomes" id="UP000000260"/>
    </source>
</evidence>
<evidence type="ECO:0000256" key="2">
    <source>
        <dbReference type="ARBA" id="ARBA00007399"/>
    </source>
</evidence>
<protein>
    <recommendedName>
        <fullName evidence="11">Molecular chaperone</fullName>
    </recommendedName>
</protein>
<dbReference type="InterPro" id="IPR001829">
    <property type="entry name" value="Pili_assmbl_chaperone_bac"/>
</dbReference>
<dbReference type="AlphaFoldDB" id="A7MQC6"/>
<evidence type="ECO:0000256" key="6">
    <source>
        <dbReference type="SAM" id="SignalP"/>
    </source>
</evidence>
<dbReference type="PRINTS" id="PR00969">
    <property type="entry name" value="CHAPERONPILI"/>
</dbReference>